<proteinExistence type="predicted"/>
<feature type="transmembrane region" description="Helical" evidence="1">
    <location>
        <begin position="60"/>
        <end position="77"/>
    </location>
</feature>
<accession>A0A220U1K0</accession>
<feature type="transmembrane region" description="Helical" evidence="1">
    <location>
        <begin position="35"/>
        <end position="54"/>
    </location>
</feature>
<sequence length="89" mass="9887">MTPLILTLVFLIIFVISIFINVKKRRAAGITGLKSGLSSICLYAVALINVVGYWFDVLGIASWLLTFGLILAAAYFTKYLPQYHDKTES</sequence>
<protein>
    <submittedName>
        <fullName evidence="2">Uncharacterized protein</fullName>
    </submittedName>
</protein>
<dbReference type="OrthoDB" id="2427984at2"/>
<reference evidence="2 3" key="1">
    <citation type="submission" date="2017-07" db="EMBL/GenBank/DDBJ databases">
        <title>Virgibacillus sp. LM2416.</title>
        <authorList>
            <person name="Tak E.J."/>
            <person name="Bae J.-W."/>
        </authorList>
    </citation>
    <scope>NUCLEOTIDE SEQUENCE [LARGE SCALE GENOMIC DNA]</scope>
    <source>
        <strain evidence="2 3">LM2416</strain>
    </source>
</reference>
<feature type="transmembrane region" description="Helical" evidence="1">
    <location>
        <begin position="6"/>
        <end position="23"/>
    </location>
</feature>
<organism evidence="2 3">
    <name type="scientific">Virgibacillus phasianinus</name>
    <dbReference type="NCBI Taxonomy" id="2017483"/>
    <lineage>
        <taxon>Bacteria</taxon>
        <taxon>Bacillati</taxon>
        <taxon>Bacillota</taxon>
        <taxon>Bacilli</taxon>
        <taxon>Bacillales</taxon>
        <taxon>Bacillaceae</taxon>
        <taxon>Virgibacillus</taxon>
    </lineage>
</organism>
<keyword evidence="1" id="KW-0472">Membrane</keyword>
<dbReference type="AlphaFoldDB" id="A0A220U1K0"/>
<name>A0A220U1K0_9BACI</name>
<dbReference type="Proteomes" id="UP000198312">
    <property type="component" value="Chromosome"/>
</dbReference>
<evidence type="ECO:0000313" key="2">
    <source>
        <dbReference type="EMBL" id="ASK61806.1"/>
    </source>
</evidence>
<evidence type="ECO:0000256" key="1">
    <source>
        <dbReference type="SAM" id="Phobius"/>
    </source>
</evidence>
<keyword evidence="1" id="KW-1133">Transmembrane helix</keyword>
<dbReference type="KEGG" id="vil:CFK37_06365"/>
<keyword evidence="3" id="KW-1185">Reference proteome</keyword>
<dbReference type="RefSeq" id="WP_089061066.1">
    <property type="nucleotide sequence ID" value="NZ_CP022315.1"/>
</dbReference>
<evidence type="ECO:0000313" key="3">
    <source>
        <dbReference type="Proteomes" id="UP000198312"/>
    </source>
</evidence>
<dbReference type="EMBL" id="CP022315">
    <property type="protein sequence ID" value="ASK61806.1"/>
    <property type="molecule type" value="Genomic_DNA"/>
</dbReference>
<gene>
    <name evidence="2" type="ORF">CFK37_06365</name>
</gene>
<keyword evidence="1" id="KW-0812">Transmembrane</keyword>